<reference evidence="9" key="1">
    <citation type="submission" date="2020-11" db="EMBL/GenBank/DDBJ databases">
        <title>Azospira inquinata sp. nov.</title>
        <authorList>
            <person name="Moe W.M."/>
            <person name="Mikes M.C."/>
        </authorList>
    </citation>
    <scope>NUCLEOTIDE SEQUENCE</scope>
    <source>
        <strain evidence="9">Azo-3</strain>
    </source>
</reference>
<evidence type="ECO:0000313" key="9">
    <source>
        <dbReference type="EMBL" id="QWT48475.1"/>
    </source>
</evidence>
<dbReference type="KEGG" id="aiq:Azoinq_11505"/>
<keyword evidence="6 8" id="KW-0472">Membrane</keyword>
<evidence type="ECO:0000313" key="10">
    <source>
        <dbReference type="Proteomes" id="UP000683428"/>
    </source>
</evidence>
<sequence length="145" mass="15390">MNFRRGQPREEPEINLIPMIDVLLVIIIFLMLTTTYAKFSGLEINLPTADSTQSPDQPNEVNVAITAAGQVLVNKEPLANSEVAGIAEALHRAAGTQKDPLIVIDADAKTTHQSVVDVMQAAQTAGYPHISFATQTPSGGQGGAQ</sequence>
<evidence type="ECO:0000256" key="5">
    <source>
        <dbReference type="ARBA" id="ARBA00022989"/>
    </source>
</evidence>
<name>A0A975SLE0_9RHOO</name>
<comment type="subcellular location">
    <subcellularLocation>
        <location evidence="1">Cell membrane</location>
        <topology evidence="1">Single-pass membrane protein</topology>
    </subcellularLocation>
    <subcellularLocation>
        <location evidence="7">Cell membrane</location>
        <topology evidence="7">Single-pass type II membrane protein</topology>
    </subcellularLocation>
</comment>
<evidence type="ECO:0000256" key="8">
    <source>
        <dbReference type="SAM" id="Phobius"/>
    </source>
</evidence>
<dbReference type="GO" id="GO:0015031">
    <property type="term" value="P:protein transport"/>
    <property type="evidence" value="ECO:0007669"/>
    <property type="project" value="UniProtKB-KW"/>
</dbReference>
<dbReference type="Pfam" id="PF02472">
    <property type="entry name" value="ExbD"/>
    <property type="match status" value="1"/>
</dbReference>
<dbReference type="GO" id="GO:0022857">
    <property type="term" value="F:transmembrane transporter activity"/>
    <property type="evidence" value="ECO:0007669"/>
    <property type="project" value="InterPro"/>
</dbReference>
<dbReference type="Proteomes" id="UP000683428">
    <property type="component" value="Chromosome"/>
</dbReference>
<dbReference type="EMBL" id="CP064782">
    <property type="protein sequence ID" value="QWT48475.1"/>
    <property type="molecule type" value="Genomic_DNA"/>
</dbReference>
<keyword evidence="5 8" id="KW-1133">Transmembrane helix</keyword>
<dbReference type="AlphaFoldDB" id="A0A975SLE0"/>
<protein>
    <submittedName>
        <fullName evidence="9">Biopolymer transporter ExbD</fullName>
    </submittedName>
</protein>
<dbReference type="PANTHER" id="PTHR30558:SF3">
    <property type="entry name" value="BIOPOLYMER TRANSPORT PROTEIN EXBD-RELATED"/>
    <property type="match status" value="1"/>
</dbReference>
<comment type="similarity">
    <text evidence="2 7">Belongs to the ExbD/TolR family.</text>
</comment>
<dbReference type="PANTHER" id="PTHR30558">
    <property type="entry name" value="EXBD MEMBRANE COMPONENT OF PMF-DRIVEN MACROMOLECULE IMPORT SYSTEM"/>
    <property type="match status" value="1"/>
</dbReference>
<evidence type="ECO:0000256" key="4">
    <source>
        <dbReference type="ARBA" id="ARBA00022692"/>
    </source>
</evidence>
<keyword evidence="4 7" id="KW-0812">Transmembrane</keyword>
<organism evidence="9 10">
    <name type="scientific">Azospira inquinata</name>
    <dbReference type="NCBI Taxonomy" id="2785627"/>
    <lineage>
        <taxon>Bacteria</taxon>
        <taxon>Pseudomonadati</taxon>
        <taxon>Pseudomonadota</taxon>
        <taxon>Betaproteobacteria</taxon>
        <taxon>Rhodocyclales</taxon>
        <taxon>Rhodocyclaceae</taxon>
        <taxon>Azospira</taxon>
    </lineage>
</organism>
<gene>
    <name evidence="9" type="ORF">Azoinq_11505</name>
</gene>
<dbReference type="GO" id="GO:0005886">
    <property type="term" value="C:plasma membrane"/>
    <property type="evidence" value="ECO:0007669"/>
    <property type="project" value="UniProtKB-SubCell"/>
</dbReference>
<evidence type="ECO:0000256" key="6">
    <source>
        <dbReference type="ARBA" id="ARBA00023136"/>
    </source>
</evidence>
<keyword evidence="7" id="KW-0653">Protein transport</keyword>
<proteinExistence type="inferred from homology"/>
<dbReference type="InterPro" id="IPR003400">
    <property type="entry name" value="ExbD"/>
</dbReference>
<keyword evidence="7" id="KW-0813">Transport</keyword>
<keyword evidence="3" id="KW-1003">Cell membrane</keyword>
<evidence type="ECO:0000256" key="1">
    <source>
        <dbReference type="ARBA" id="ARBA00004162"/>
    </source>
</evidence>
<accession>A0A975SLE0</accession>
<dbReference type="RefSeq" id="WP_216128942.1">
    <property type="nucleotide sequence ID" value="NZ_CP064782.1"/>
</dbReference>
<feature type="transmembrane region" description="Helical" evidence="8">
    <location>
        <begin position="16"/>
        <end position="37"/>
    </location>
</feature>
<evidence type="ECO:0000256" key="3">
    <source>
        <dbReference type="ARBA" id="ARBA00022475"/>
    </source>
</evidence>
<evidence type="ECO:0000256" key="2">
    <source>
        <dbReference type="ARBA" id="ARBA00005811"/>
    </source>
</evidence>
<evidence type="ECO:0000256" key="7">
    <source>
        <dbReference type="RuleBase" id="RU003879"/>
    </source>
</evidence>
<keyword evidence="10" id="KW-1185">Reference proteome</keyword>